<proteinExistence type="predicted"/>
<protein>
    <submittedName>
        <fullName evidence="1">Uncharacterized protein</fullName>
    </submittedName>
</protein>
<accession>A0AAU9X174</accession>
<reference evidence="1 2" key="1">
    <citation type="submission" date="2022-05" db="EMBL/GenBank/DDBJ databases">
        <authorList>
            <consortium name="Genoscope - CEA"/>
            <person name="William W."/>
        </authorList>
    </citation>
    <scope>NUCLEOTIDE SEQUENCE [LARGE SCALE GENOMIC DNA]</scope>
</reference>
<name>A0AAU9X174_9CNID</name>
<organism evidence="1 2">
    <name type="scientific">Pocillopora meandrina</name>
    <dbReference type="NCBI Taxonomy" id="46732"/>
    <lineage>
        <taxon>Eukaryota</taxon>
        <taxon>Metazoa</taxon>
        <taxon>Cnidaria</taxon>
        <taxon>Anthozoa</taxon>
        <taxon>Hexacorallia</taxon>
        <taxon>Scleractinia</taxon>
        <taxon>Astrocoeniina</taxon>
        <taxon>Pocilloporidae</taxon>
        <taxon>Pocillopora</taxon>
    </lineage>
</organism>
<keyword evidence="2" id="KW-1185">Reference proteome</keyword>
<comment type="caution">
    <text evidence="1">The sequence shown here is derived from an EMBL/GenBank/DDBJ whole genome shotgun (WGS) entry which is preliminary data.</text>
</comment>
<evidence type="ECO:0000313" key="2">
    <source>
        <dbReference type="Proteomes" id="UP001159428"/>
    </source>
</evidence>
<sequence>MTTKNCANGPKLVLKDLCEKSFVRNVRLPLFPCIQPSFYLYLDHRNNRPTTTCVSPEYEHLEGHMMRSRFLLHQHVIAILLIKSGFDHFVSLHNVSVTIESSYQILLHLKPLSSSFLWSIDYENLLRYSETKQREGTGGGKSGDQLPKDVYDTHCNAGIDISPSLPYQIWVLRPSVSCMRQ</sequence>
<dbReference type="EMBL" id="CALNXJ010000027">
    <property type="protein sequence ID" value="CAH3133339.1"/>
    <property type="molecule type" value="Genomic_DNA"/>
</dbReference>
<dbReference type="AlphaFoldDB" id="A0AAU9X174"/>
<gene>
    <name evidence="1" type="ORF">PMEA_00015025</name>
</gene>
<evidence type="ECO:0000313" key="1">
    <source>
        <dbReference type="EMBL" id="CAH3133339.1"/>
    </source>
</evidence>
<dbReference type="Proteomes" id="UP001159428">
    <property type="component" value="Unassembled WGS sequence"/>
</dbReference>